<dbReference type="Proteomes" id="UP000594638">
    <property type="component" value="Unassembled WGS sequence"/>
</dbReference>
<name>A0A8S0RCT3_OLEEU</name>
<accession>A0A8S0RCT3</accession>
<reference evidence="1 2" key="1">
    <citation type="submission" date="2019-12" db="EMBL/GenBank/DDBJ databases">
        <authorList>
            <person name="Alioto T."/>
            <person name="Alioto T."/>
            <person name="Gomez Garrido J."/>
        </authorList>
    </citation>
    <scope>NUCLEOTIDE SEQUENCE [LARGE SCALE GENOMIC DNA]</scope>
</reference>
<gene>
    <name evidence="1" type="ORF">OLEA9_A058926</name>
</gene>
<evidence type="ECO:0000313" key="1">
    <source>
        <dbReference type="EMBL" id="CAA2975993.1"/>
    </source>
</evidence>
<dbReference type="EMBL" id="CACTIH010002334">
    <property type="protein sequence ID" value="CAA2975993.1"/>
    <property type="molecule type" value="Genomic_DNA"/>
</dbReference>
<keyword evidence="2" id="KW-1185">Reference proteome</keyword>
<proteinExistence type="predicted"/>
<dbReference type="AlphaFoldDB" id="A0A8S0RCT3"/>
<protein>
    <submittedName>
        <fullName evidence="1">Uncharacterized protein</fullName>
    </submittedName>
</protein>
<evidence type="ECO:0000313" key="2">
    <source>
        <dbReference type="Proteomes" id="UP000594638"/>
    </source>
</evidence>
<dbReference type="Gramene" id="OE9A058926T1">
    <property type="protein sequence ID" value="OE9A058926C1"/>
    <property type="gene ID" value="OE9A058926"/>
</dbReference>
<organism evidence="1 2">
    <name type="scientific">Olea europaea subsp. europaea</name>
    <dbReference type="NCBI Taxonomy" id="158383"/>
    <lineage>
        <taxon>Eukaryota</taxon>
        <taxon>Viridiplantae</taxon>
        <taxon>Streptophyta</taxon>
        <taxon>Embryophyta</taxon>
        <taxon>Tracheophyta</taxon>
        <taxon>Spermatophyta</taxon>
        <taxon>Magnoliopsida</taxon>
        <taxon>eudicotyledons</taxon>
        <taxon>Gunneridae</taxon>
        <taxon>Pentapetalae</taxon>
        <taxon>asterids</taxon>
        <taxon>lamiids</taxon>
        <taxon>Lamiales</taxon>
        <taxon>Oleaceae</taxon>
        <taxon>Oleeae</taxon>
        <taxon>Olea</taxon>
    </lineage>
</organism>
<dbReference type="OrthoDB" id="1109480at2759"/>
<comment type="caution">
    <text evidence="1">The sequence shown here is derived from an EMBL/GenBank/DDBJ whole genome shotgun (WGS) entry which is preliminary data.</text>
</comment>
<sequence length="185" mass="21448">MGFELRDYEINGFLASELQPIEELLRHSLFHHYPMDDNGQLRPVVGLCSRIRTRHRWLCLANAFCCIRPPKPIASGAEGCQMELTGAQDLHYNATDAGNASPQKDGSDDRKELDHIANEELLGKTTGLLRSTGIEYRPSIGKIITPEHWWECKIKENPKYVKYKHMDCREIYDIRKTFQRHRRLV</sequence>